<gene>
    <name evidence="4" type="ORF">FB458_0823</name>
</gene>
<evidence type="ECO:0000256" key="1">
    <source>
        <dbReference type="ARBA" id="ARBA00022679"/>
    </source>
</evidence>
<reference evidence="4 5" key="1">
    <citation type="submission" date="2019-06" db="EMBL/GenBank/DDBJ databases">
        <title>Sequencing the genomes of 1000 actinobacteria strains.</title>
        <authorList>
            <person name="Klenk H.-P."/>
        </authorList>
    </citation>
    <scope>NUCLEOTIDE SEQUENCE [LARGE SCALE GENOMIC DNA]</scope>
    <source>
        <strain evidence="4 5">DSM 18607</strain>
    </source>
</reference>
<dbReference type="SUPFAM" id="SSF55729">
    <property type="entry name" value="Acyl-CoA N-acyltransferases (Nat)"/>
    <property type="match status" value="1"/>
</dbReference>
<dbReference type="Gene3D" id="3.40.630.30">
    <property type="match status" value="1"/>
</dbReference>
<feature type="domain" description="N-acetyltransferase" evidence="3">
    <location>
        <begin position="5"/>
        <end position="152"/>
    </location>
</feature>
<evidence type="ECO:0000313" key="5">
    <source>
        <dbReference type="Proteomes" id="UP000317893"/>
    </source>
</evidence>
<organism evidence="4 5">
    <name type="scientific">Lapillicoccus jejuensis</name>
    <dbReference type="NCBI Taxonomy" id="402171"/>
    <lineage>
        <taxon>Bacteria</taxon>
        <taxon>Bacillati</taxon>
        <taxon>Actinomycetota</taxon>
        <taxon>Actinomycetes</taxon>
        <taxon>Micrococcales</taxon>
        <taxon>Intrasporangiaceae</taxon>
        <taxon>Lapillicoccus</taxon>
    </lineage>
</organism>
<dbReference type="CDD" id="cd04301">
    <property type="entry name" value="NAT_SF"/>
    <property type="match status" value="1"/>
</dbReference>
<comment type="caution">
    <text evidence="4">The sequence shown here is derived from an EMBL/GenBank/DDBJ whole genome shotgun (WGS) entry which is preliminary data.</text>
</comment>
<name>A0A542DXF5_9MICO</name>
<dbReference type="PANTHER" id="PTHR43877">
    <property type="entry name" value="AMINOALKYLPHOSPHONATE N-ACETYLTRANSFERASE-RELATED-RELATED"/>
    <property type="match status" value="1"/>
</dbReference>
<evidence type="ECO:0000313" key="4">
    <source>
        <dbReference type="EMBL" id="TQJ07755.1"/>
    </source>
</evidence>
<keyword evidence="5" id="KW-1185">Reference proteome</keyword>
<dbReference type="AlphaFoldDB" id="A0A542DXF5"/>
<protein>
    <submittedName>
        <fullName evidence="4">Acetyltransferase (GNAT) family protein</fullName>
    </submittedName>
</protein>
<dbReference type="GO" id="GO:0016747">
    <property type="term" value="F:acyltransferase activity, transferring groups other than amino-acyl groups"/>
    <property type="evidence" value="ECO:0007669"/>
    <property type="project" value="InterPro"/>
</dbReference>
<dbReference type="InterPro" id="IPR000182">
    <property type="entry name" value="GNAT_dom"/>
</dbReference>
<accession>A0A542DXF5</accession>
<proteinExistence type="predicted"/>
<dbReference type="PROSITE" id="PS51186">
    <property type="entry name" value="GNAT"/>
    <property type="match status" value="1"/>
</dbReference>
<keyword evidence="1 4" id="KW-0808">Transferase</keyword>
<sequence length="152" mass="17037">MSEPTTVRELRPGDRERWAQLHRGYTDFYEVPTSDEARERVWGWLLAHEHGLVGLVAEQDGGVVGIAHVRPVVRMLHARVDGYLDDLFVDPEARGSGAATALLDAVRRLGAQRGWRAVRWLTSDTNARARAFYEREGASPTPFVTYDLPTAP</sequence>
<evidence type="ECO:0000256" key="2">
    <source>
        <dbReference type="ARBA" id="ARBA00023315"/>
    </source>
</evidence>
<dbReference type="EMBL" id="VFMN01000001">
    <property type="protein sequence ID" value="TQJ07755.1"/>
    <property type="molecule type" value="Genomic_DNA"/>
</dbReference>
<dbReference type="RefSeq" id="WP_211355917.1">
    <property type="nucleotide sequence ID" value="NZ_BAAAPR010000008.1"/>
</dbReference>
<dbReference type="Pfam" id="PF00583">
    <property type="entry name" value="Acetyltransf_1"/>
    <property type="match status" value="1"/>
</dbReference>
<keyword evidence="2" id="KW-0012">Acyltransferase</keyword>
<dbReference type="InterPro" id="IPR050832">
    <property type="entry name" value="Bact_Acetyltransf"/>
</dbReference>
<dbReference type="Proteomes" id="UP000317893">
    <property type="component" value="Unassembled WGS sequence"/>
</dbReference>
<dbReference type="InterPro" id="IPR016181">
    <property type="entry name" value="Acyl_CoA_acyltransferase"/>
</dbReference>
<evidence type="ECO:0000259" key="3">
    <source>
        <dbReference type="PROSITE" id="PS51186"/>
    </source>
</evidence>